<protein>
    <recommendedName>
        <fullName evidence="3">CDP-diacylglycerol--glycerol-3-phosphate 3-phosphatidyltransferase</fullName>
    </recommendedName>
</protein>
<dbReference type="GO" id="GO:0016020">
    <property type="term" value="C:membrane"/>
    <property type="evidence" value="ECO:0007669"/>
    <property type="project" value="InterPro"/>
</dbReference>
<evidence type="ECO:0008006" key="3">
    <source>
        <dbReference type="Google" id="ProtNLM"/>
    </source>
</evidence>
<dbReference type="EMBL" id="MF616023">
    <property type="protein sequence ID" value="AXN76669.1"/>
    <property type="molecule type" value="Genomic_DNA"/>
</dbReference>
<accession>A0A346FW19</accession>
<proteinExistence type="predicted"/>
<dbReference type="InterPro" id="IPR043130">
    <property type="entry name" value="CDP-OH_PTrfase_TM_dom"/>
</dbReference>
<sequence>MINYKLWYTSDNKLLSVGERVKILIQLISLFRALAAFVFILYHGYLSEIISTCLILTALFSDLLDGYLAKKYKLESTGGQLLDLFSDKYLNFIAIIYLILADLPLLPLVLVLTKEIFVLSFRSLKINNQFIISTNRVVGGCFTAFLFLILTLQINKLLLKYLPVGVLFLGITNLFYLIYKIMTNRKLLRDVFKNNL</sequence>
<evidence type="ECO:0000256" key="1">
    <source>
        <dbReference type="SAM" id="Phobius"/>
    </source>
</evidence>
<dbReference type="GO" id="GO:0016780">
    <property type="term" value="F:phosphotransferase activity, for other substituted phosphate groups"/>
    <property type="evidence" value="ECO:0007669"/>
    <property type="project" value="InterPro"/>
</dbReference>
<feature type="transmembrane region" description="Helical" evidence="1">
    <location>
        <begin position="134"/>
        <end position="155"/>
    </location>
</feature>
<dbReference type="Gene3D" id="1.20.120.1760">
    <property type="match status" value="1"/>
</dbReference>
<dbReference type="AlphaFoldDB" id="A0A346FW19"/>
<evidence type="ECO:0000313" key="2">
    <source>
        <dbReference type="EMBL" id="AXN76669.1"/>
    </source>
</evidence>
<organism evidence="2">
    <name type="scientific">Streptococcus suis</name>
    <dbReference type="NCBI Taxonomy" id="1307"/>
    <lineage>
        <taxon>Bacteria</taxon>
        <taxon>Bacillati</taxon>
        <taxon>Bacillota</taxon>
        <taxon>Bacilli</taxon>
        <taxon>Lactobacillales</taxon>
        <taxon>Streptococcaceae</taxon>
        <taxon>Streptococcus</taxon>
    </lineage>
</organism>
<feature type="transmembrane region" description="Helical" evidence="1">
    <location>
        <begin position="161"/>
        <end position="179"/>
    </location>
</feature>
<name>A0A346FW19_STRSU</name>
<feature type="transmembrane region" description="Helical" evidence="1">
    <location>
        <begin position="89"/>
        <end position="113"/>
    </location>
</feature>
<reference evidence="2" key="1">
    <citation type="journal article" date="2018" name="Vet. Microbiol.">
        <title>Emergence of a vanG-carrying and multidrug resistant ICE in zoonotic pathogen Streptococccus suis.</title>
        <authorList>
            <person name="Huang J."/>
            <person name="Chen L."/>
            <person name="Li D."/>
            <person name="Wang M."/>
            <person name="Du F."/>
            <person name="Gao Y."/>
            <person name="Wu Z."/>
            <person name="Wang L."/>
        </authorList>
    </citation>
    <scope>NUCLEOTIDE SEQUENCE</scope>
    <source>
        <strain evidence="2">BSB6</strain>
    </source>
</reference>
<dbReference type="GO" id="GO:0008654">
    <property type="term" value="P:phospholipid biosynthetic process"/>
    <property type="evidence" value="ECO:0007669"/>
    <property type="project" value="InterPro"/>
</dbReference>
<dbReference type="Pfam" id="PF01066">
    <property type="entry name" value="CDP-OH_P_transf"/>
    <property type="match status" value="1"/>
</dbReference>
<feature type="transmembrane region" description="Helical" evidence="1">
    <location>
        <begin position="49"/>
        <end position="69"/>
    </location>
</feature>
<keyword evidence="1" id="KW-1133">Transmembrane helix</keyword>
<keyword evidence="1" id="KW-0472">Membrane</keyword>
<dbReference type="InterPro" id="IPR000462">
    <property type="entry name" value="CDP-OH_P_trans"/>
</dbReference>
<keyword evidence="1" id="KW-0812">Transmembrane</keyword>